<sequence>MIILRLPNLWIINSSRIAIYNIWTSTIGNQCINRLTIVLDSDRLHSVLSRNCSKFCYNIFQIMYVKRRTWYINLVCS</sequence>
<gene>
    <name evidence="1" type="ORF">ECRASSUSDP1_LOCUS4991</name>
</gene>
<evidence type="ECO:0000313" key="1">
    <source>
        <dbReference type="EMBL" id="CAI2363655.1"/>
    </source>
</evidence>
<name>A0AAD1U7A6_EUPCR</name>
<organism evidence="1 2">
    <name type="scientific">Euplotes crassus</name>
    <dbReference type="NCBI Taxonomy" id="5936"/>
    <lineage>
        <taxon>Eukaryota</taxon>
        <taxon>Sar</taxon>
        <taxon>Alveolata</taxon>
        <taxon>Ciliophora</taxon>
        <taxon>Intramacronucleata</taxon>
        <taxon>Spirotrichea</taxon>
        <taxon>Hypotrichia</taxon>
        <taxon>Euplotida</taxon>
        <taxon>Euplotidae</taxon>
        <taxon>Moneuplotes</taxon>
    </lineage>
</organism>
<keyword evidence="2" id="KW-1185">Reference proteome</keyword>
<accession>A0AAD1U7A6</accession>
<protein>
    <submittedName>
        <fullName evidence="1">Uncharacterized protein</fullName>
    </submittedName>
</protein>
<reference evidence="1" key="1">
    <citation type="submission" date="2023-07" db="EMBL/GenBank/DDBJ databases">
        <authorList>
            <consortium name="AG Swart"/>
            <person name="Singh M."/>
            <person name="Singh A."/>
            <person name="Seah K."/>
            <person name="Emmerich C."/>
        </authorList>
    </citation>
    <scope>NUCLEOTIDE SEQUENCE</scope>
    <source>
        <strain evidence="1">DP1</strain>
    </source>
</reference>
<evidence type="ECO:0000313" key="2">
    <source>
        <dbReference type="Proteomes" id="UP001295684"/>
    </source>
</evidence>
<dbReference type="AlphaFoldDB" id="A0AAD1U7A6"/>
<proteinExistence type="predicted"/>
<dbReference type="Proteomes" id="UP001295684">
    <property type="component" value="Unassembled WGS sequence"/>
</dbReference>
<comment type="caution">
    <text evidence="1">The sequence shown here is derived from an EMBL/GenBank/DDBJ whole genome shotgun (WGS) entry which is preliminary data.</text>
</comment>
<dbReference type="EMBL" id="CAMPGE010004806">
    <property type="protein sequence ID" value="CAI2363655.1"/>
    <property type="molecule type" value="Genomic_DNA"/>
</dbReference>